<dbReference type="Proteomes" id="UP000799302">
    <property type="component" value="Unassembled WGS sequence"/>
</dbReference>
<dbReference type="EMBL" id="MU004236">
    <property type="protein sequence ID" value="KAF2668363.1"/>
    <property type="molecule type" value="Genomic_DNA"/>
</dbReference>
<feature type="region of interest" description="Disordered" evidence="1">
    <location>
        <begin position="593"/>
        <end position="612"/>
    </location>
</feature>
<evidence type="ECO:0000259" key="2">
    <source>
        <dbReference type="Pfam" id="PF06985"/>
    </source>
</evidence>
<accession>A0A6A6UAM5</accession>
<feature type="region of interest" description="Disordered" evidence="1">
    <location>
        <begin position="525"/>
        <end position="573"/>
    </location>
</feature>
<organism evidence="3 4">
    <name type="scientific">Microthyrium microscopicum</name>
    <dbReference type="NCBI Taxonomy" id="703497"/>
    <lineage>
        <taxon>Eukaryota</taxon>
        <taxon>Fungi</taxon>
        <taxon>Dikarya</taxon>
        <taxon>Ascomycota</taxon>
        <taxon>Pezizomycotina</taxon>
        <taxon>Dothideomycetes</taxon>
        <taxon>Dothideomycetes incertae sedis</taxon>
        <taxon>Microthyriales</taxon>
        <taxon>Microthyriaceae</taxon>
        <taxon>Microthyrium</taxon>
    </lineage>
</organism>
<dbReference type="InterPro" id="IPR010730">
    <property type="entry name" value="HET"/>
</dbReference>
<dbReference type="AlphaFoldDB" id="A0A6A6UAM5"/>
<dbReference type="PANTHER" id="PTHR33112:SF16">
    <property type="entry name" value="HETEROKARYON INCOMPATIBILITY DOMAIN-CONTAINING PROTEIN"/>
    <property type="match status" value="1"/>
</dbReference>
<gene>
    <name evidence="3" type="ORF">BT63DRAFT_274122</name>
</gene>
<proteinExistence type="predicted"/>
<sequence>MNSSICQPCREILEQHYPKRVYRGSRKHLESSSCPFCHQISEFFRRGERKRSIFSSLLDHFRTIDPDAFEIRLSLGSSKASKAHVENTLKLTAPSFKTGDWNYIEIVAEQGTEAATFIPDRPVLSDTISDSSFSIMKSWITICDAEHENCHVKSNGQAVMPRRLLKLDATANHSVQLVEIALLSDDIRYTALSYCWGNSATDQQVTTTLDNLQDHTEGISVWTLPKAIQDAILVSRKLEIPYLWIDALCIVQDDTLSKKEEIKKMGYIYSNAQLTIAASNTSGCGQNFLRPGDSSLYFDVLNSHDGKSPSSMKMSRLGGSYPNRWTLDYEPLHKRGWTFQEMMLSKRIIFFSNVQPYWKCKTTTLSTGGPTPRDYFWHTKLMELMDTSGHDTVTARDSWPWLVSNYSQRTLGDLNDKVGAIHAIRNAYERPERGTYLCGLWTETLHIDLAWKADKYSKHQRNAAEMADKYGRLYSNNQLFLYPTYSWLYYDGAVTFPPYAGLQMIRYMGNVVTKDDEPSREIELLSWPEPDDFGNVNKLRERSEGEPSDDAQSDPDQINESRPDADISPLDTLQEDKPLVLRGRSRMVLVPTWTRKPGSSSNLEEHDNPGSPHVRSCYDVSIWDLKKKRFKSHMTPYWQYEIGKINFDYFDDDVAEYMLDENFGTEPLFLECLLLCTTGPLGSRTYSREGPHGTPQQYRGPMGRQAYALVLFPSSTTKKNQRKRIGLMSGVEASAFYFNGGREVQYELF</sequence>
<keyword evidence="4" id="KW-1185">Reference proteome</keyword>
<name>A0A6A6UAM5_9PEZI</name>
<dbReference type="Pfam" id="PF06985">
    <property type="entry name" value="HET"/>
    <property type="match status" value="1"/>
</dbReference>
<dbReference type="OrthoDB" id="3789824at2759"/>
<protein>
    <submittedName>
        <fullName evidence="3">HET-domain-containing protein</fullName>
    </submittedName>
</protein>
<feature type="domain" description="Heterokaryon incompatibility" evidence="2">
    <location>
        <begin position="189"/>
        <end position="341"/>
    </location>
</feature>
<dbReference type="PANTHER" id="PTHR33112">
    <property type="entry name" value="DOMAIN PROTEIN, PUTATIVE-RELATED"/>
    <property type="match status" value="1"/>
</dbReference>
<evidence type="ECO:0000256" key="1">
    <source>
        <dbReference type="SAM" id="MobiDB-lite"/>
    </source>
</evidence>
<reference evidence="3" key="1">
    <citation type="journal article" date="2020" name="Stud. Mycol.">
        <title>101 Dothideomycetes genomes: a test case for predicting lifestyles and emergence of pathogens.</title>
        <authorList>
            <person name="Haridas S."/>
            <person name="Albert R."/>
            <person name="Binder M."/>
            <person name="Bloem J."/>
            <person name="Labutti K."/>
            <person name="Salamov A."/>
            <person name="Andreopoulos B."/>
            <person name="Baker S."/>
            <person name="Barry K."/>
            <person name="Bills G."/>
            <person name="Bluhm B."/>
            <person name="Cannon C."/>
            <person name="Castanera R."/>
            <person name="Culley D."/>
            <person name="Daum C."/>
            <person name="Ezra D."/>
            <person name="Gonzalez J."/>
            <person name="Henrissat B."/>
            <person name="Kuo A."/>
            <person name="Liang C."/>
            <person name="Lipzen A."/>
            <person name="Lutzoni F."/>
            <person name="Magnuson J."/>
            <person name="Mondo S."/>
            <person name="Nolan M."/>
            <person name="Ohm R."/>
            <person name="Pangilinan J."/>
            <person name="Park H.-J."/>
            <person name="Ramirez L."/>
            <person name="Alfaro M."/>
            <person name="Sun H."/>
            <person name="Tritt A."/>
            <person name="Yoshinaga Y."/>
            <person name="Zwiers L.-H."/>
            <person name="Turgeon B."/>
            <person name="Goodwin S."/>
            <person name="Spatafora J."/>
            <person name="Crous P."/>
            <person name="Grigoriev I."/>
        </authorList>
    </citation>
    <scope>NUCLEOTIDE SEQUENCE</scope>
    <source>
        <strain evidence="3">CBS 115976</strain>
    </source>
</reference>
<evidence type="ECO:0000313" key="4">
    <source>
        <dbReference type="Proteomes" id="UP000799302"/>
    </source>
</evidence>
<evidence type="ECO:0000313" key="3">
    <source>
        <dbReference type="EMBL" id="KAF2668363.1"/>
    </source>
</evidence>